<reference evidence="5 6" key="1">
    <citation type="submission" date="2019-02" db="EMBL/GenBank/DDBJ databases">
        <authorList>
            <person name="Fomenkov A."/>
            <person name="Dubinina G."/>
            <person name="Grabovich M."/>
            <person name="Vincze T."/>
            <person name="Roberts R.J."/>
        </authorList>
    </citation>
    <scope>NUCLEOTIDE SEQUENCE [LARGE SCALE GENOMIC DNA]</scope>
    <source>
        <strain evidence="5 6">P</strain>
    </source>
</reference>
<dbReference type="GO" id="GO:0004888">
    <property type="term" value="F:transmembrane signaling receptor activity"/>
    <property type="evidence" value="ECO:0007669"/>
    <property type="project" value="TreeGrafter"/>
</dbReference>
<keyword evidence="3" id="KW-0807">Transducer</keyword>
<dbReference type="PROSITE" id="PS50111">
    <property type="entry name" value="CHEMOTAXIS_TRANSDUC_2"/>
    <property type="match status" value="1"/>
</dbReference>
<dbReference type="GO" id="GO:0006935">
    <property type="term" value="P:chemotaxis"/>
    <property type="evidence" value="ECO:0007669"/>
    <property type="project" value="UniProtKB-KW"/>
</dbReference>
<dbReference type="EMBL" id="CP035807">
    <property type="protein sequence ID" value="QEN05666.1"/>
    <property type="molecule type" value="Genomic_DNA"/>
</dbReference>
<evidence type="ECO:0000259" key="4">
    <source>
        <dbReference type="PROSITE" id="PS50111"/>
    </source>
</evidence>
<keyword evidence="1" id="KW-0145">Chemotaxis</keyword>
<dbReference type="PANTHER" id="PTHR43531">
    <property type="entry name" value="PROTEIN ICFG"/>
    <property type="match status" value="1"/>
</dbReference>
<dbReference type="GO" id="GO:0005886">
    <property type="term" value="C:plasma membrane"/>
    <property type="evidence" value="ECO:0007669"/>
    <property type="project" value="TreeGrafter"/>
</dbReference>
<dbReference type="OrthoDB" id="369835at2"/>
<dbReference type="AlphaFoldDB" id="A0A5C1QGI0"/>
<accession>A0A5C1QGI0</accession>
<evidence type="ECO:0000256" key="2">
    <source>
        <dbReference type="ARBA" id="ARBA00029447"/>
    </source>
</evidence>
<sequence>MSESKKEAIEELTKISISGEEDMEATVDSIQSISSSINSLFDMIGVINSVSEQINILSMNAAIEAAHAGDAGKGFAVVADEIRKLAEATSNNTKVMSDSINKIISEVRGAEDLSTKTGVTIKTIMGEIKDVSGSLTEIVLSLTEISQGTNQITTSLSGLVDISNQVKYSSENIDDSSVQIEEAFSKVTDLSLQNRNGIEEISHGLDDISTALNELSELGGVNSDNMIKMEKEVNRFKT</sequence>
<evidence type="ECO:0000313" key="5">
    <source>
        <dbReference type="EMBL" id="QEN05666.1"/>
    </source>
</evidence>
<dbReference type="Gene3D" id="1.10.287.950">
    <property type="entry name" value="Methyl-accepting chemotaxis protein"/>
    <property type="match status" value="1"/>
</dbReference>
<feature type="domain" description="Methyl-accepting transducer" evidence="4">
    <location>
        <begin position="1"/>
        <end position="174"/>
    </location>
</feature>
<organism evidence="5 6">
    <name type="scientific">Thiospirochaeta perfilievii</name>
    <dbReference type="NCBI Taxonomy" id="252967"/>
    <lineage>
        <taxon>Bacteria</taxon>
        <taxon>Pseudomonadati</taxon>
        <taxon>Spirochaetota</taxon>
        <taxon>Spirochaetia</taxon>
        <taxon>Spirochaetales</taxon>
        <taxon>Spirochaetaceae</taxon>
        <taxon>Thiospirochaeta</taxon>
    </lineage>
</organism>
<proteinExistence type="inferred from homology"/>
<dbReference type="Pfam" id="PF00015">
    <property type="entry name" value="MCPsignal"/>
    <property type="match status" value="1"/>
</dbReference>
<evidence type="ECO:0000256" key="3">
    <source>
        <dbReference type="PROSITE-ProRule" id="PRU00284"/>
    </source>
</evidence>
<dbReference type="InterPro" id="IPR004089">
    <property type="entry name" value="MCPsignal_dom"/>
</dbReference>
<dbReference type="Proteomes" id="UP000323824">
    <property type="component" value="Chromosome"/>
</dbReference>
<dbReference type="KEGG" id="sper:EW093_13410"/>
<dbReference type="InterPro" id="IPR051310">
    <property type="entry name" value="MCP_chemotaxis"/>
</dbReference>
<dbReference type="SUPFAM" id="SSF58104">
    <property type="entry name" value="Methyl-accepting chemotaxis protein (MCP) signaling domain"/>
    <property type="match status" value="1"/>
</dbReference>
<evidence type="ECO:0000313" key="6">
    <source>
        <dbReference type="Proteomes" id="UP000323824"/>
    </source>
</evidence>
<evidence type="ECO:0000256" key="1">
    <source>
        <dbReference type="ARBA" id="ARBA00022500"/>
    </source>
</evidence>
<gene>
    <name evidence="5" type="ORF">EW093_13410</name>
</gene>
<protein>
    <recommendedName>
        <fullName evidence="4">Methyl-accepting transducer domain-containing protein</fullName>
    </recommendedName>
</protein>
<dbReference type="SMART" id="SM00283">
    <property type="entry name" value="MA"/>
    <property type="match status" value="1"/>
</dbReference>
<name>A0A5C1QGI0_9SPIO</name>
<dbReference type="PANTHER" id="PTHR43531:SF11">
    <property type="entry name" value="METHYL-ACCEPTING CHEMOTAXIS PROTEIN 3"/>
    <property type="match status" value="1"/>
</dbReference>
<dbReference type="GO" id="GO:0007165">
    <property type="term" value="P:signal transduction"/>
    <property type="evidence" value="ECO:0007669"/>
    <property type="project" value="UniProtKB-KW"/>
</dbReference>
<reference evidence="5 6" key="2">
    <citation type="submission" date="2019-09" db="EMBL/GenBank/DDBJ databases">
        <title>Complete Genome Sequence and Methylome Analysis of free living Spirochaetas.</title>
        <authorList>
            <person name="Leshcheva N."/>
            <person name="Mikheeva N."/>
        </authorList>
    </citation>
    <scope>NUCLEOTIDE SEQUENCE [LARGE SCALE GENOMIC DNA]</scope>
    <source>
        <strain evidence="5 6">P</strain>
    </source>
</reference>
<comment type="similarity">
    <text evidence="2">Belongs to the methyl-accepting chemotaxis (MCP) protein family.</text>
</comment>
<keyword evidence="6" id="KW-1185">Reference proteome</keyword>